<evidence type="ECO:0000256" key="3">
    <source>
        <dbReference type="ARBA" id="ARBA00023015"/>
    </source>
</evidence>
<keyword evidence="7" id="KW-0808">Transferase</keyword>
<comment type="similarity">
    <text evidence="1">In the C-terminal section; belongs to the class-I pyridoxal-phosphate-dependent aminotransferase family.</text>
</comment>
<evidence type="ECO:0000256" key="2">
    <source>
        <dbReference type="ARBA" id="ARBA00022898"/>
    </source>
</evidence>
<name>A0A6J4NHU7_9BACT</name>
<keyword evidence="5" id="KW-0804">Transcription</keyword>
<proteinExistence type="inferred from homology"/>
<dbReference type="InterPro" id="IPR004839">
    <property type="entry name" value="Aminotransferase_I/II_large"/>
</dbReference>
<protein>
    <submittedName>
        <fullName evidence="7">Transcriptional regulator, GntR family domain / Aspartate aminotransferase</fullName>
        <ecNumber evidence="7">2.6.1.1</ecNumber>
    </submittedName>
</protein>
<evidence type="ECO:0000256" key="4">
    <source>
        <dbReference type="ARBA" id="ARBA00023125"/>
    </source>
</evidence>
<dbReference type="InterPro" id="IPR051446">
    <property type="entry name" value="HTH_trans_reg/aminotransferase"/>
</dbReference>
<keyword evidence="3" id="KW-0805">Transcription regulation</keyword>
<sequence>MSSDRKLSSPPFITVSLESSDVPIYRQVYETLRRAILSGGLAAGAQLPSTRSLAIQLAISRMTVVNAYEQLFAEGYIEGVSGSGTYVASVLPEEFLEIKDRKRRGGRFEGKTQTTLSRRGRLLASFDHAYLRARTDARFSAFHYGLPAMEAFPFDVWSRLASRRLQKMSVSLFGSGNPLGYDPLRRAVAAYLQTSRAVRCSPEQVIICAGAQQALSLAAQILIDEKTIVWTEDPCYLGSRNAFAAAGARIVPIPVDREGFDLGFALKKNKTARLVCVTPSHQFPLGIVMSLARRLALIEWARANEAWIVEDDYDSEFRYAGRPLASLQGLDNSGRVIYVGTFSKTIFPALRLGYMVVPENLIDVFAAARALSDSHSPSIDQAILTDFIEAGHFSRHIRRMRALYAERQAALVAAANQDLAGLLDVPSDEAGMHLIGWLPENVCDRTASEKAREYGIETRPLSAYCSKPQPQGGLILGYTAFSPGQIRNGVERLSRALI</sequence>
<dbReference type="GO" id="GO:0030170">
    <property type="term" value="F:pyridoxal phosphate binding"/>
    <property type="evidence" value="ECO:0007669"/>
    <property type="project" value="InterPro"/>
</dbReference>
<evidence type="ECO:0000259" key="6">
    <source>
        <dbReference type="PROSITE" id="PS50949"/>
    </source>
</evidence>
<dbReference type="PANTHER" id="PTHR46577:SF1">
    <property type="entry name" value="HTH-TYPE TRANSCRIPTIONAL REGULATORY PROTEIN GABR"/>
    <property type="match status" value="1"/>
</dbReference>
<dbReference type="GO" id="GO:0003700">
    <property type="term" value="F:DNA-binding transcription factor activity"/>
    <property type="evidence" value="ECO:0007669"/>
    <property type="project" value="InterPro"/>
</dbReference>
<dbReference type="CDD" id="cd00609">
    <property type="entry name" value="AAT_like"/>
    <property type="match status" value="1"/>
</dbReference>
<dbReference type="Pfam" id="PF00155">
    <property type="entry name" value="Aminotran_1_2"/>
    <property type="match status" value="1"/>
</dbReference>
<dbReference type="EMBL" id="CADCUR010000050">
    <property type="protein sequence ID" value="CAA9385529.1"/>
    <property type="molecule type" value="Genomic_DNA"/>
</dbReference>
<evidence type="ECO:0000256" key="5">
    <source>
        <dbReference type="ARBA" id="ARBA00023163"/>
    </source>
</evidence>
<keyword evidence="7" id="KW-0032">Aminotransferase</keyword>
<keyword evidence="4" id="KW-0238">DNA-binding</keyword>
<feature type="domain" description="HTH gntR-type" evidence="6">
    <location>
        <begin position="22"/>
        <end position="90"/>
    </location>
</feature>
<accession>A0A6J4NHU7</accession>
<dbReference type="InterPro" id="IPR015421">
    <property type="entry name" value="PyrdxlP-dep_Trfase_major"/>
</dbReference>
<dbReference type="PRINTS" id="PR00035">
    <property type="entry name" value="HTHGNTR"/>
</dbReference>
<dbReference type="GO" id="GO:0004069">
    <property type="term" value="F:L-aspartate:2-oxoglutarate aminotransferase activity"/>
    <property type="evidence" value="ECO:0007669"/>
    <property type="project" value="UniProtKB-EC"/>
</dbReference>
<dbReference type="PROSITE" id="PS50949">
    <property type="entry name" value="HTH_GNTR"/>
    <property type="match status" value="1"/>
</dbReference>
<dbReference type="SUPFAM" id="SSF53383">
    <property type="entry name" value="PLP-dependent transferases"/>
    <property type="match status" value="1"/>
</dbReference>
<evidence type="ECO:0000313" key="7">
    <source>
        <dbReference type="EMBL" id="CAA9385529.1"/>
    </source>
</evidence>
<dbReference type="Pfam" id="PF00392">
    <property type="entry name" value="GntR"/>
    <property type="match status" value="1"/>
</dbReference>
<dbReference type="SMART" id="SM00345">
    <property type="entry name" value="HTH_GNTR"/>
    <property type="match status" value="1"/>
</dbReference>
<dbReference type="GO" id="GO:0003677">
    <property type="term" value="F:DNA binding"/>
    <property type="evidence" value="ECO:0007669"/>
    <property type="project" value="UniProtKB-KW"/>
</dbReference>
<dbReference type="CDD" id="cd07377">
    <property type="entry name" value="WHTH_GntR"/>
    <property type="match status" value="1"/>
</dbReference>
<gene>
    <name evidence="7" type="ORF">AVDCRST_MAG74-660</name>
</gene>
<dbReference type="EC" id="2.6.1.1" evidence="7"/>
<keyword evidence="2" id="KW-0663">Pyridoxal phosphate</keyword>
<dbReference type="InterPro" id="IPR000524">
    <property type="entry name" value="Tscrpt_reg_HTH_GntR"/>
</dbReference>
<dbReference type="InterPro" id="IPR036388">
    <property type="entry name" value="WH-like_DNA-bd_sf"/>
</dbReference>
<dbReference type="SUPFAM" id="SSF46785">
    <property type="entry name" value="Winged helix' DNA-binding domain"/>
    <property type="match status" value="1"/>
</dbReference>
<dbReference type="PANTHER" id="PTHR46577">
    <property type="entry name" value="HTH-TYPE TRANSCRIPTIONAL REGULATORY PROTEIN GABR"/>
    <property type="match status" value="1"/>
</dbReference>
<dbReference type="Gene3D" id="1.10.10.10">
    <property type="entry name" value="Winged helix-like DNA-binding domain superfamily/Winged helix DNA-binding domain"/>
    <property type="match status" value="1"/>
</dbReference>
<dbReference type="AlphaFoldDB" id="A0A6J4NHU7"/>
<dbReference type="Gene3D" id="3.40.640.10">
    <property type="entry name" value="Type I PLP-dependent aspartate aminotransferase-like (Major domain)"/>
    <property type="match status" value="1"/>
</dbReference>
<reference evidence="7" key="1">
    <citation type="submission" date="2020-02" db="EMBL/GenBank/DDBJ databases">
        <authorList>
            <person name="Meier V. D."/>
        </authorList>
    </citation>
    <scope>NUCLEOTIDE SEQUENCE</scope>
    <source>
        <strain evidence="7">AVDCRST_MAG74</strain>
    </source>
</reference>
<organism evidence="7">
    <name type="scientific">uncultured Pyrinomonadaceae bacterium</name>
    <dbReference type="NCBI Taxonomy" id="2283094"/>
    <lineage>
        <taxon>Bacteria</taxon>
        <taxon>Pseudomonadati</taxon>
        <taxon>Acidobacteriota</taxon>
        <taxon>Blastocatellia</taxon>
        <taxon>Blastocatellales</taxon>
        <taxon>Pyrinomonadaceae</taxon>
        <taxon>environmental samples</taxon>
    </lineage>
</organism>
<dbReference type="InterPro" id="IPR015424">
    <property type="entry name" value="PyrdxlP-dep_Trfase"/>
</dbReference>
<evidence type="ECO:0000256" key="1">
    <source>
        <dbReference type="ARBA" id="ARBA00005384"/>
    </source>
</evidence>
<dbReference type="InterPro" id="IPR036390">
    <property type="entry name" value="WH_DNA-bd_sf"/>
</dbReference>